<organism evidence="1 2">
    <name type="scientific">Monilinia laxa</name>
    <name type="common">Brown rot fungus</name>
    <name type="synonym">Sclerotinia laxa</name>
    <dbReference type="NCBI Taxonomy" id="61186"/>
    <lineage>
        <taxon>Eukaryota</taxon>
        <taxon>Fungi</taxon>
        <taxon>Dikarya</taxon>
        <taxon>Ascomycota</taxon>
        <taxon>Pezizomycotina</taxon>
        <taxon>Leotiomycetes</taxon>
        <taxon>Helotiales</taxon>
        <taxon>Sclerotiniaceae</taxon>
        <taxon>Monilinia</taxon>
    </lineage>
</organism>
<protein>
    <submittedName>
        <fullName evidence="1">Uncharacterized protein</fullName>
    </submittedName>
</protein>
<comment type="caution">
    <text evidence="1">The sequence shown here is derived from an EMBL/GenBank/DDBJ whole genome shotgun (WGS) entry which is preliminary data.</text>
</comment>
<reference evidence="1 2" key="1">
    <citation type="submission" date="2019-06" db="EMBL/GenBank/DDBJ databases">
        <title>Genome Sequence of the Brown Rot Fungal Pathogen Monilinia laxa.</title>
        <authorList>
            <person name="De Miccolis Angelini R.M."/>
            <person name="Landi L."/>
            <person name="Abate D."/>
            <person name="Pollastro S."/>
            <person name="Romanazzi G."/>
            <person name="Faretra F."/>
        </authorList>
    </citation>
    <scope>NUCLEOTIDE SEQUENCE [LARGE SCALE GENOMIC DNA]</scope>
    <source>
        <strain evidence="1 2">Mlax316</strain>
    </source>
</reference>
<evidence type="ECO:0000313" key="1">
    <source>
        <dbReference type="EMBL" id="KAB8291173.1"/>
    </source>
</evidence>
<evidence type="ECO:0000313" key="2">
    <source>
        <dbReference type="Proteomes" id="UP000326757"/>
    </source>
</evidence>
<keyword evidence="2" id="KW-1185">Reference proteome</keyword>
<proteinExistence type="predicted"/>
<dbReference type="OrthoDB" id="3548996at2759"/>
<dbReference type="AlphaFoldDB" id="A0A5N6JQW5"/>
<accession>A0A5N6JQW5</accession>
<dbReference type="Proteomes" id="UP000326757">
    <property type="component" value="Unassembled WGS sequence"/>
</dbReference>
<dbReference type="EMBL" id="VIGI01000015">
    <property type="protein sequence ID" value="KAB8291173.1"/>
    <property type="molecule type" value="Genomic_DNA"/>
</dbReference>
<gene>
    <name evidence="1" type="ORF">EYC80_009861</name>
</gene>
<sequence>MARLLKYSQLIYAEDLTIFKLFIRKIHLIRTHLIISANIRLSCGKSGKLQLCPGSARCPPMLTTQMEGAELSSALQKPDDSFFIDLTISPTLPSANLISDSTDYITTENHFPSDDTLSDTDYIMPESHFPSDDTLSGTDYIITENQLPSFDTLPDDVLSSGSPEILEDSISIMCTIKFNDLYYFDMQVSDYHPDNYFDLTQDPEKWAHMCTVSPHNEREDSPNRYIDHCLNLMWNKNGNCKDIIGVLVFAWFIVDKKDTWNFWDRLWHLAMKMIDFKHESGRSISYLGRIELPGGLKSACWNHALQEFLEDEGYWGSSALFKIDEKDGLRWIKPTEEEEEIMTNSDSFAENWVVELPRNEYYW</sequence>
<name>A0A5N6JQW5_MONLA</name>